<name>A0ACC1BUV7_9ROSI</name>
<gene>
    <name evidence="1" type="ORF">Patl1_06595</name>
</gene>
<proteinExistence type="predicted"/>
<evidence type="ECO:0000313" key="1">
    <source>
        <dbReference type="EMBL" id="KAJ0102765.1"/>
    </source>
</evidence>
<evidence type="ECO:0000313" key="2">
    <source>
        <dbReference type="Proteomes" id="UP001164250"/>
    </source>
</evidence>
<reference evidence="2" key="1">
    <citation type="journal article" date="2023" name="G3 (Bethesda)">
        <title>Genome assembly and association tests identify interacting loci associated with vigor, precocity, and sex in interspecific pistachio rootstocks.</title>
        <authorList>
            <person name="Palmer W."/>
            <person name="Jacygrad E."/>
            <person name="Sagayaradj S."/>
            <person name="Cavanaugh K."/>
            <person name="Han R."/>
            <person name="Bertier L."/>
            <person name="Beede B."/>
            <person name="Kafkas S."/>
            <person name="Golino D."/>
            <person name="Preece J."/>
            <person name="Michelmore R."/>
        </authorList>
    </citation>
    <scope>NUCLEOTIDE SEQUENCE [LARGE SCALE GENOMIC DNA]</scope>
</reference>
<dbReference type="EMBL" id="CM047899">
    <property type="protein sequence ID" value="KAJ0102765.1"/>
    <property type="molecule type" value="Genomic_DNA"/>
</dbReference>
<organism evidence="1 2">
    <name type="scientific">Pistacia atlantica</name>
    <dbReference type="NCBI Taxonomy" id="434234"/>
    <lineage>
        <taxon>Eukaryota</taxon>
        <taxon>Viridiplantae</taxon>
        <taxon>Streptophyta</taxon>
        <taxon>Embryophyta</taxon>
        <taxon>Tracheophyta</taxon>
        <taxon>Spermatophyta</taxon>
        <taxon>Magnoliopsida</taxon>
        <taxon>eudicotyledons</taxon>
        <taxon>Gunneridae</taxon>
        <taxon>Pentapetalae</taxon>
        <taxon>rosids</taxon>
        <taxon>malvids</taxon>
        <taxon>Sapindales</taxon>
        <taxon>Anacardiaceae</taxon>
        <taxon>Pistacia</taxon>
    </lineage>
</organism>
<comment type="caution">
    <text evidence="1">The sequence shown here is derived from an EMBL/GenBank/DDBJ whole genome shotgun (WGS) entry which is preliminary data.</text>
</comment>
<keyword evidence="2" id="KW-1185">Reference proteome</keyword>
<sequence length="119" mass="14215">MGNLFSKEKIILFTKHLRIQSHDLIIRTRDLSRSTPLALILLESERSFSSLNLFIWNLGSSTSFLFTYFFIIFFSLSFLFLFLFFFYFIPFHHSLSPIGLILEKLIHFLIERRVRNKSD</sequence>
<dbReference type="Proteomes" id="UP001164250">
    <property type="component" value="Chromosome 3"/>
</dbReference>
<protein>
    <submittedName>
        <fullName evidence="1">Uncharacterized protein</fullName>
    </submittedName>
</protein>
<accession>A0ACC1BUV7</accession>